<dbReference type="HOGENOM" id="CLU_3196688_0_0_9"/>
<organism evidence="1 2">
    <name type="scientific">Blautia hansenii DSM 20583</name>
    <dbReference type="NCBI Taxonomy" id="537007"/>
    <lineage>
        <taxon>Bacteria</taxon>
        <taxon>Bacillati</taxon>
        <taxon>Bacillota</taxon>
        <taxon>Clostridia</taxon>
        <taxon>Lachnospirales</taxon>
        <taxon>Lachnospiraceae</taxon>
        <taxon>Blautia</taxon>
    </lineage>
</organism>
<dbReference type="AlphaFoldDB" id="C9LAG4"/>
<gene>
    <name evidence="1" type="ORF">BLAHAN_06414</name>
</gene>
<evidence type="ECO:0000313" key="1">
    <source>
        <dbReference type="EMBL" id="EEX20962.1"/>
    </source>
</evidence>
<evidence type="ECO:0000313" key="2">
    <source>
        <dbReference type="Proteomes" id="UP000003755"/>
    </source>
</evidence>
<accession>C9LAG4</accession>
<keyword evidence="2" id="KW-1185">Reference proteome</keyword>
<dbReference type="EMBL" id="ABYU02000030">
    <property type="protein sequence ID" value="EEX20962.1"/>
    <property type="molecule type" value="Genomic_DNA"/>
</dbReference>
<protein>
    <submittedName>
        <fullName evidence="1">Uncharacterized protein</fullName>
    </submittedName>
</protein>
<dbReference type="Proteomes" id="UP000003755">
    <property type="component" value="Unassembled WGS sequence"/>
</dbReference>
<dbReference type="STRING" id="537007.BLAHAN_06414"/>
<proteinExistence type="predicted"/>
<comment type="caution">
    <text evidence="1">The sequence shown here is derived from an EMBL/GenBank/DDBJ whole genome shotgun (WGS) entry which is preliminary data.</text>
</comment>
<name>C9LAG4_BLAHA</name>
<sequence length="45" mass="5447">MGVLCVVQWTFYHFACRQYSIYLQAFQGYVVSEEIRMVLEKIRKL</sequence>
<reference evidence="1" key="1">
    <citation type="submission" date="2009-09" db="EMBL/GenBank/DDBJ databases">
        <authorList>
            <person name="Weinstock G."/>
            <person name="Sodergren E."/>
            <person name="Clifton S."/>
            <person name="Fulton L."/>
            <person name="Fulton B."/>
            <person name="Courtney L."/>
            <person name="Fronick C."/>
            <person name="Harrison M."/>
            <person name="Strong C."/>
            <person name="Farmer C."/>
            <person name="Delahaunty K."/>
            <person name="Markovic C."/>
            <person name="Hall O."/>
            <person name="Minx P."/>
            <person name="Tomlinson C."/>
            <person name="Mitreva M."/>
            <person name="Nelson J."/>
            <person name="Hou S."/>
            <person name="Wollam A."/>
            <person name="Pepin K.H."/>
            <person name="Johnson M."/>
            <person name="Bhonagiri V."/>
            <person name="Nash W.E."/>
            <person name="Warren W."/>
            <person name="Chinwalla A."/>
            <person name="Mardis E.R."/>
            <person name="Wilson R.K."/>
        </authorList>
    </citation>
    <scope>NUCLEOTIDE SEQUENCE [LARGE SCALE GENOMIC DNA]</scope>
    <source>
        <strain evidence="1">DSM 20583</strain>
    </source>
</reference>